<accession>N8WTF9</accession>
<dbReference type="AlphaFoldDB" id="N8WTF9"/>
<proteinExistence type="predicted"/>
<dbReference type="EMBL" id="APPJ01000014">
    <property type="protein sequence ID" value="ENV15276.1"/>
    <property type="molecule type" value="Genomic_DNA"/>
</dbReference>
<organism evidence="2 3">
    <name type="scientific">Acinetobacter guillouiae NIPH 991</name>
    <dbReference type="NCBI Taxonomy" id="1217656"/>
    <lineage>
        <taxon>Bacteria</taxon>
        <taxon>Pseudomonadati</taxon>
        <taxon>Pseudomonadota</taxon>
        <taxon>Gammaproteobacteria</taxon>
        <taxon>Moraxellales</taxon>
        <taxon>Moraxellaceae</taxon>
        <taxon>Acinetobacter</taxon>
    </lineage>
</organism>
<dbReference type="PATRIC" id="fig|1217656.3.peg.3936"/>
<keyword evidence="3" id="KW-1185">Reference proteome</keyword>
<protein>
    <submittedName>
        <fullName evidence="2">Uncharacterized protein</fullName>
    </submittedName>
</protein>
<keyword evidence="1" id="KW-0812">Transmembrane</keyword>
<dbReference type="Proteomes" id="UP000013148">
    <property type="component" value="Unassembled WGS sequence"/>
</dbReference>
<keyword evidence="1" id="KW-0472">Membrane</keyword>
<comment type="caution">
    <text evidence="2">The sequence shown here is derived from an EMBL/GenBank/DDBJ whole genome shotgun (WGS) entry which is preliminary data.</text>
</comment>
<gene>
    <name evidence="2" type="ORF">F964_03998</name>
</gene>
<dbReference type="HOGENOM" id="CLU_168742_2_0_6"/>
<evidence type="ECO:0000313" key="3">
    <source>
        <dbReference type="Proteomes" id="UP000013148"/>
    </source>
</evidence>
<evidence type="ECO:0000313" key="2">
    <source>
        <dbReference type="EMBL" id="ENV15276.1"/>
    </source>
</evidence>
<evidence type="ECO:0000256" key="1">
    <source>
        <dbReference type="SAM" id="Phobius"/>
    </source>
</evidence>
<keyword evidence="1" id="KW-1133">Transmembrane helix</keyword>
<dbReference type="RefSeq" id="WP_004722351.1">
    <property type="nucleotide sequence ID" value="NZ_KB849456.1"/>
</dbReference>
<sequence length="99" mass="11065">MSLIRCPFCQSVHVQQTDTGNPNFNYFEQLQRCISPTQMALFGMQVAKKAGVSPFIGAAIGVVIGGVLVVVSQYCFEKYYSNAEHYLCLDCQRTFAWAK</sequence>
<dbReference type="eggNOG" id="ENOG5031RIP">
    <property type="taxonomic scope" value="Bacteria"/>
</dbReference>
<feature type="transmembrane region" description="Helical" evidence="1">
    <location>
        <begin position="55"/>
        <end position="76"/>
    </location>
</feature>
<name>N8WTF9_ACIGI</name>
<reference evidence="2 3" key="1">
    <citation type="submission" date="2013-02" db="EMBL/GenBank/DDBJ databases">
        <title>The Genome Sequence of Acinetobacter guillouiae NIPH 991.</title>
        <authorList>
            <consortium name="The Broad Institute Genome Sequencing Platform"/>
            <consortium name="The Broad Institute Genome Sequencing Center for Infectious Disease"/>
            <person name="Cerqueira G."/>
            <person name="Feldgarden M."/>
            <person name="Courvalin P."/>
            <person name="Perichon B."/>
            <person name="Grillot-Courvalin C."/>
            <person name="Clermont D."/>
            <person name="Rocha E."/>
            <person name="Yoon E.-J."/>
            <person name="Nemec A."/>
            <person name="Walker B."/>
            <person name="Young S.K."/>
            <person name="Zeng Q."/>
            <person name="Gargeya S."/>
            <person name="Fitzgerald M."/>
            <person name="Haas B."/>
            <person name="Abouelleil A."/>
            <person name="Alvarado L."/>
            <person name="Arachchi H.M."/>
            <person name="Berlin A.M."/>
            <person name="Chapman S.B."/>
            <person name="Dewar J."/>
            <person name="Goldberg J."/>
            <person name="Griggs A."/>
            <person name="Gujja S."/>
            <person name="Hansen M."/>
            <person name="Howarth C."/>
            <person name="Imamovic A."/>
            <person name="Larimer J."/>
            <person name="McCowan C."/>
            <person name="Murphy C."/>
            <person name="Neiman D."/>
            <person name="Pearson M."/>
            <person name="Priest M."/>
            <person name="Roberts A."/>
            <person name="Saif S."/>
            <person name="Shea T."/>
            <person name="Sisk P."/>
            <person name="Sykes S."/>
            <person name="Wortman J."/>
            <person name="Nusbaum C."/>
            <person name="Birren B."/>
        </authorList>
    </citation>
    <scope>NUCLEOTIDE SEQUENCE [LARGE SCALE GENOMIC DNA]</scope>
    <source>
        <strain evidence="2 3">NIPH 991</strain>
    </source>
</reference>